<dbReference type="InterPro" id="IPR021027">
    <property type="entry name" value="Transposase_put_HTH"/>
</dbReference>
<evidence type="ECO:0000313" key="3">
    <source>
        <dbReference type="Proteomes" id="UP000184263"/>
    </source>
</evidence>
<dbReference type="AlphaFoldDB" id="A0A1M6U6V7"/>
<evidence type="ECO:0000259" key="1">
    <source>
        <dbReference type="Pfam" id="PF12323"/>
    </source>
</evidence>
<name>A0A1M6U6V7_SELRU</name>
<dbReference type="Proteomes" id="UP000184263">
    <property type="component" value="Unassembled WGS sequence"/>
</dbReference>
<feature type="domain" description="Transposase putative helix-turn-helix" evidence="1">
    <location>
        <begin position="1"/>
        <end position="46"/>
    </location>
</feature>
<proteinExistence type="predicted"/>
<feature type="non-terminal residue" evidence="2">
    <location>
        <position position="79"/>
    </location>
</feature>
<evidence type="ECO:0000313" key="2">
    <source>
        <dbReference type="EMBL" id="SHK64927.1"/>
    </source>
</evidence>
<dbReference type="EMBL" id="FRBC01000011">
    <property type="protein sequence ID" value="SHK64927.1"/>
    <property type="molecule type" value="Genomic_DNA"/>
</dbReference>
<dbReference type="RefSeq" id="WP_256625812.1">
    <property type="nucleotide sequence ID" value="NZ_FRBC01000011.1"/>
</dbReference>
<organism evidence="2 3">
    <name type="scientific">Selenomonas ruminantium</name>
    <dbReference type="NCBI Taxonomy" id="971"/>
    <lineage>
        <taxon>Bacteria</taxon>
        <taxon>Bacillati</taxon>
        <taxon>Bacillota</taxon>
        <taxon>Negativicutes</taxon>
        <taxon>Selenomonadales</taxon>
        <taxon>Selenomonadaceae</taxon>
        <taxon>Selenomonas</taxon>
    </lineage>
</organism>
<sequence length="79" mass="9401">MNKAYRYRLYPTTEQKIMFAKTFGCARFIYNKMLGDRLDHYKETGKKLNNTPAQYKEEFPWLKEVDSLALANAQMNLNK</sequence>
<dbReference type="Pfam" id="PF12323">
    <property type="entry name" value="HTH_OrfB_IS605"/>
    <property type="match status" value="1"/>
</dbReference>
<protein>
    <submittedName>
        <fullName evidence="2">Putative transposase</fullName>
    </submittedName>
</protein>
<reference evidence="2 3" key="1">
    <citation type="submission" date="2016-11" db="EMBL/GenBank/DDBJ databases">
        <authorList>
            <person name="Jaros S."/>
            <person name="Januszkiewicz K."/>
            <person name="Wedrychowicz H."/>
        </authorList>
    </citation>
    <scope>NUCLEOTIDE SEQUENCE [LARGE SCALE GENOMIC DNA]</scope>
    <source>
        <strain evidence="2 3">HD4</strain>
    </source>
</reference>
<gene>
    <name evidence="2" type="ORF">SAMN05216582_1111</name>
</gene>
<accession>A0A1M6U6V7</accession>